<name>A0A1J1IIG0_9DIPT</name>
<organism evidence="1 2">
    <name type="scientific">Clunio marinus</name>
    <dbReference type="NCBI Taxonomy" id="568069"/>
    <lineage>
        <taxon>Eukaryota</taxon>
        <taxon>Metazoa</taxon>
        <taxon>Ecdysozoa</taxon>
        <taxon>Arthropoda</taxon>
        <taxon>Hexapoda</taxon>
        <taxon>Insecta</taxon>
        <taxon>Pterygota</taxon>
        <taxon>Neoptera</taxon>
        <taxon>Endopterygota</taxon>
        <taxon>Diptera</taxon>
        <taxon>Nematocera</taxon>
        <taxon>Chironomoidea</taxon>
        <taxon>Chironomidae</taxon>
        <taxon>Clunio</taxon>
    </lineage>
</organism>
<gene>
    <name evidence="1" type="ORF">CLUMA_CG012358</name>
</gene>
<proteinExistence type="predicted"/>
<dbReference type="Proteomes" id="UP000183832">
    <property type="component" value="Unassembled WGS sequence"/>
</dbReference>
<dbReference type="EMBL" id="CVRI01000048">
    <property type="protein sequence ID" value="CRK98854.1"/>
    <property type="molecule type" value="Genomic_DNA"/>
</dbReference>
<sequence length="76" mass="9020">MKFMFELGKQRALKQTTKTKLNKLMYLLTCEDILLPHNHYDNNEKKEPQFCSFSYSVINRLPFIPDVKSRLLVKAL</sequence>
<dbReference type="AlphaFoldDB" id="A0A1J1IIG0"/>
<keyword evidence="2" id="KW-1185">Reference proteome</keyword>
<reference evidence="1 2" key="1">
    <citation type="submission" date="2015-04" db="EMBL/GenBank/DDBJ databases">
        <authorList>
            <person name="Syromyatnikov M.Y."/>
            <person name="Popov V.N."/>
        </authorList>
    </citation>
    <scope>NUCLEOTIDE SEQUENCE [LARGE SCALE GENOMIC DNA]</scope>
</reference>
<evidence type="ECO:0000313" key="1">
    <source>
        <dbReference type="EMBL" id="CRK98854.1"/>
    </source>
</evidence>
<protein>
    <submittedName>
        <fullName evidence="1">CLUMA_CG012358, isoform A</fullName>
    </submittedName>
</protein>
<accession>A0A1J1IIG0</accession>
<evidence type="ECO:0000313" key="2">
    <source>
        <dbReference type="Proteomes" id="UP000183832"/>
    </source>
</evidence>